<dbReference type="PANTHER" id="PTHR37833:SF1">
    <property type="entry name" value="SIGNAL PEPTIDE PROTEIN"/>
    <property type="match status" value="1"/>
</dbReference>
<evidence type="ECO:0000256" key="1">
    <source>
        <dbReference type="SAM" id="MobiDB-lite"/>
    </source>
</evidence>
<evidence type="ECO:0000313" key="2">
    <source>
        <dbReference type="EMBL" id="OHX67261.1"/>
    </source>
</evidence>
<dbReference type="Proteomes" id="UP000179797">
    <property type="component" value="Unassembled WGS sequence"/>
</dbReference>
<dbReference type="EMBL" id="JRYR02000001">
    <property type="protein sequence ID" value="OHX67261.1"/>
    <property type="molecule type" value="Genomic_DNA"/>
</dbReference>
<evidence type="ECO:0000313" key="3">
    <source>
        <dbReference type="Proteomes" id="UP000179797"/>
    </source>
</evidence>
<accession>A0A1S1Z1Z2</accession>
<evidence type="ECO:0008006" key="4">
    <source>
        <dbReference type="Google" id="ProtNLM"/>
    </source>
</evidence>
<dbReference type="InterPro" id="IPR011467">
    <property type="entry name" value="DUF1573"/>
</dbReference>
<feature type="compositionally biased region" description="Basic and acidic residues" evidence="1">
    <location>
        <begin position="23"/>
        <end position="32"/>
    </location>
</feature>
<dbReference type="STRING" id="915059.NH26_13365"/>
<gene>
    <name evidence="2" type="ORF">NH26_13365</name>
</gene>
<dbReference type="RefSeq" id="WP_044226166.1">
    <property type="nucleotide sequence ID" value="NZ_JRYR02000001.1"/>
</dbReference>
<keyword evidence="3" id="KW-1185">Reference proteome</keyword>
<feature type="compositionally biased region" description="Low complexity" evidence="1">
    <location>
        <begin position="33"/>
        <end position="43"/>
    </location>
</feature>
<dbReference type="PANTHER" id="PTHR37833">
    <property type="entry name" value="LIPOPROTEIN-RELATED"/>
    <property type="match status" value="1"/>
</dbReference>
<comment type="caution">
    <text evidence="2">The sequence shown here is derived from an EMBL/GenBank/DDBJ whole genome shotgun (WGS) entry which is preliminary data.</text>
</comment>
<organism evidence="2 3">
    <name type="scientific">Flammeovirga pacifica</name>
    <dbReference type="NCBI Taxonomy" id="915059"/>
    <lineage>
        <taxon>Bacteria</taxon>
        <taxon>Pseudomonadati</taxon>
        <taxon>Bacteroidota</taxon>
        <taxon>Cytophagia</taxon>
        <taxon>Cytophagales</taxon>
        <taxon>Flammeovirgaceae</taxon>
        <taxon>Flammeovirga</taxon>
    </lineage>
</organism>
<dbReference type="OrthoDB" id="826619at2"/>
<dbReference type="Gene3D" id="2.60.40.10">
    <property type="entry name" value="Immunoglobulins"/>
    <property type="match status" value="1"/>
</dbReference>
<dbReference type="InterPro" id="IPR013783">
    <property type="entry name" value="Ig-like_fold"/>
</dbReference>
<dbReference type="AlphaFoldDB" id="A0A1S1Z1Z2"/>
<feature type="region of interest" description="Disordered" evidence="1">
    <location>
        <begin position="23"/>
        <end position="45"/>
    </location>
</feature>
<dbReference type="PROSITE" id="PS51257">
    <property type="entry name" value="PROKAR_LIPOPROTEIN"/>
    <property type="match status" value="1"/>
</dbReference>
<name>A0A1S1Z1Z2_FLAPC</name>
<reference evidence="2 3" key="1">
    <citation type="journal article" date="2012" name="Int. J. Syst. Evol. Microbiol.">
        <title>Flammeovirga pacifica sp. nov., isolated from deep-sea sediment.</title>
        <authorList>
            <person name="Xu H."/>
            <person name="Fu Y."/>
            <person name="Yang N."/>
            <person name="Ding Z."/>
            <person name="Lai Q."/>
            <person name="Zeng R."/>
        </authorList>
    </citation>
    <scope>NUCLEOTIDE SEQUENCE [LARGE SCALE GENOMIC DNA]</scope>
    <source>
        <strain evidence="3">DSM 24597 / LMG 26175 / WPAGA1</strain>
    </source>
</reference>
<sequence>MKILKTLSVLIISVVLFTSCGDKKESSSKSEKSTTQSSNENTSPKAKFAFEETEFDFGDITEGDVVTHIFKYKNEGEVPLTITNVQVTCGCTAPNWDRKPLAPGETSDLKVTFNSRGKKGKQIKKITILANVEDGMDAVVIKTKVNPKDQAQTM</sequence>
<dbReference type="Pfam" id="PF07610">
    <property type="entry name" value="DUF1573"/>
    <property type="match status" value="1"/>
</dbReference>
<proteinExistence type="predicted"/>
<protein>
    <recommendedName>
        <fullName evidence="4">DUF1573 domain-containing protein</fullName>
    </recommendedName>
</protein>